<comment type="cofactor">
    <cofactor evidence="1">
        <name>Cu(2+)</name>
        <dbReference type="ChEBI" id="CHEBI:29036"/>
    </cofactor>
</comment>
<evidence type="ECO:0000313" key="6">
    <source>
        <dbReference type="Proteomes" id="UP001230504"/>
    </source>
</evidence>
<evidence type="ECO:0000256" key="3">
    <source>
        <dbReference type="ARBA" id="ARBA00023033"/>
    </source>
</evidence>
<reference evidence="5" key="1">
    <citation type="submission" date="2021-06" db="EMBL/GenBank/DDBJ databases">
        <title>Comparative genomics, transcriptomics and evolutionary studies reveal genomic signatures of adaptation to plant cell wall in hemibiotrophic fungi.</title>
        <authorList>
            <consortium name="DOE Joint Genome Institute"/>
            <person name="Baroncelli R."/>
            <person name="Diaz J.F."/>
            <person name="Benocci T."/>
            <person name="Peng M."/>
            <person name="Battaglia E."/>
            <person name="Haridas S."/>
            <person name="Andreopoulos W."/>
            <person name="Labutti K."/>
            <person name="Pangilinan J."/>
            <person name="Floch G.L."/>
            <person name="Makela M.R."/>
            <person name="Henrissat B."/>
            <person name="Grigoriev I.V."/>
            <person name="Crouch J.A."/>
            <person name="De Vries R.P."/>
            <person name="Sukno S.A."/>
            <person name="Thon M.R."/>
        </authorList>
    </citation>
    <scope>NUCLEOTIDE SEQUENCE</scope>
    <source>
        <strain evidence="5">CBS 125086</strain>
    </source>
</reference>
<dbReference type="Gene3D" id="2.60.310.20">
    <property type="match status" value="1"/>
</dbReference>
<dbReference type="EMBL" id="JAHLJV010000082">
    <property type="protein sequence ID" value="KAK1573964.1"/>
    <property type="molecule type" value="Genomic_DNA"/>
</dbReference>
<dbReference type="RefSeq" id="XP_060409526.1">
    <property type="nucleotide sequence ID" value="XM_060562814.1"/>
</dbReference>
<protein>
    <recommendedName>
        <fullName evidence="4">Tyrosinase C-terminal domain-containing protein</fullName>
    </recommendedName>
</protein>
<keyword evidence="2" id="KW-0560">Oxidoreductase</keyword>
<keyword evidence="6" id="KW-1185">Reference proteome</keyword>
<keyword evidence="3" id="KW-0503">Monooxygenase</keyword>
<dbReference type="Pfam" id="PF18132">
    <property type="entry name" value="Tyrosinase_C"/>
    <property type="match status" value="1"/>
</dbReference>
<dbReference type="InterPro" id="IPR041640">
    <property type="entry name" value="Tyrosinase_C"/>
</dbReference>
<dbReference type="Proteomes" id="UP001230504">
    <property type="component" value="Unassembled WGS sequence"/>
</dbReference>
<name>A0AAD8PQL4_9PEZI</name>
<gene>
    <name evidence="5" type="ORF">LY79DRAFT_662446</name>
</gene>
<dbReference type="AlphaFoldDB" id="A0AAD8PQL4"/>
<evidence type="ECO:0000256" key="1">
    <source>
        <dbReference type="ARBA" id="ARBA00001973"/>
    </source>
</evidence>
<dbReference type="GeneID" id="85447054"/>
<proteinExistence type="predicted"/>
<sequence>MTHWNATCSVDKFSLDGSFTVFFFLGDFSPDVESWIVDSHLAGFSGIFANSRAAITIGACANCAKHEAGGIKYMDTVALTPALLTYWDSQEEHYGCRVGDLRPDYVLPFLARNLHWRVVNNHGAQAPRETIPSLKVMVYPEIVTLPHNIADKPRFEGQNVHYEVTNGRPGGMHTVPAKFLGFGYLGHFLATILAIKLVAAKLHGDFNVLSRTVLAKLMRTLKCVRELLLSRQVLTIVKPVSFGLIFLQQFPT</sequence>
<feature type="domain" description="Tyrosinase C-terminal" evidence="4">
    <location>
        <begin position="4"/>
        <end position="138"/>
    </location>
</feature>
<dbReference type="GO" id="GO:0004497">
    <property type="term" value="F:monooxygenase activity"/>
    <property type="evidence" value="ECO:0007669"/>
    <property type="project" value="UniProtKB-KW"/>
</dbReference>
<organism evidence="5 6">
    <name type="scientific">Colletotrichum navitas</name>
    <dbReference type="NCBI Taxonomy" id="681940"/>
    <lineage>
        <taxon>Eukaryota</taxon>
        <taxon>Fungi</taxon>
        <taxon>Dikarya</taxon>
        <taxon>Ascomycota</taxon>
        <taxon>Pezizomycotina</taxon>
        <taxon>Sordariomycetes</taxon>
        <taxon>Hypocreomycetidae</taxon>
        <taxon>Glomerellales</taxon>
        <taxon>Glomerellaceae</taxon>
        <taxon>Colletotrichum</taxon>
        <taxon>Colletotrichum graminicola species complex</taxon>
    </lineage>
</organism>
<evidence type="ECO:0000313" key="5">
    <source>
        <dbReference type="EMBL" id="KAK1573964.1"/>
    </source>
</evidence>
<evidence type="ECO:0000259" key="4">
    <source>
        <dbReference type="Pfam" id="PF18132"/>
    </source>
</evidence>
<comment type="caution">
    <text evidence="5">The sequence shown here is derived from an EMBL/GenBank/DDBJ whole genome shotgun (WGS) entry which is preliminary data.</text>
</comment>
<evidence type="ECO:0000256" key="2">
    <source>
        <dbReference type="ARBA" id="ARBA00023002"/>
    </source>
</evidence>
<accession>A0AAD8PQL4</accession>